<evidence type="ECO:0000313" key="7">
    <source>
        <dbReference type="Proteomes" id="UP000095192"/>
    </source>
</evidence>
<dbReference type="InterPro" id="IPR000182">
    <property type="entry name" value="GNAT_dom"/>
</dbReference>
<dbReference type="CDD" id="cd04301">
    <property type="entry name" value="NAT_SF"/>
    <property type="match status" value="1"/>
</dbReference>
<dbReference type="GO" id="GO:1990190">
    <property type="term" value="F:protein-N-terminal-glutamate acetyltransferase activity"/>
    <property type="evidence" value="ECO:0007669"/>
    <property type="project" value="TreeGrafter"/>
</dbReference>
<dbReference type="GO" id="GO:0031415">
    <property type="term" value="C:NatA complex"/>
    <property type="evidence" value="ECO:0007669"/>
    <property type="project" value="InterPro"/>
</dbReference>
<name>A0A1D3D8A3_9EIME</name>
<keyword evidence="7" id="KW-1185">Reference proteome</keyword>
<dbReference type="InterPro" id="IPR045047">
    <property type="entry name" value="Ard1-like"/>
</dbReference>
<dbReference type="PROSITE" id="PS51186">
    <property type="entry name" value="GNAT"/>
    <property type="match status" value="1"/>
</dbReference>
<comment type="similarity">
    <text evidence="3">Belongs to the acetyltransferase family. ARD1 subfamily.</text>
</comment>
<sequence length="229" mass="25308">MCSLVRPSDVFDLFEMQHVNFVNLPENYVMKYYFFHSLSWPQLPTVAQDGQGKIVGYVLAKLEDENTQGQKPHGHVTSVAVLRQNRKLGLASKLMTLSQRAMEDIFAADYAALHVRVTNRAAYALYSKTLGFRVHDIDKEYYADKEDAFNMRNYFDKERRRKGRRPAEEEAACIPETSGKTQDSSAAAPAPEATVAKPGDARGAVAGTAVAANAGGSTSSGSKGRRKKR</sequence>
<dbReference type="PANTHER" id="PTHR23091">
    <property type="entry name" value="N-TERMINAL ACETYLTRANSFERASE"/>
    <property type="match status" value="1"/>
</dbReference>
<gene>
    <name evidence="6" type="ORF">cyc_06863</name>
</gene>
<feature type="compositionally biased region" description="Low complexity" evidence="4">
    <location>
        <begin position="186"/>
        <end position="222"/>
    </location>
</feature>
<evidence type="ECO:0000256" key="3">
    <source>
        <dbReference type="ARBA" id="ARBA00025786"/>
    </source>
</evidence>
<dbReference type="InterPro" id="IPR016181">
    <property type="entry name" value="Acyl_CoA_acyltransferase"/>
</dbReference>
<evidence type="ECO:0000256" key="4">
    <source>
        <dbReference type="SAM" id="MobiDB-lite"/>
    </source>
</evidence>
<proteinExistence type="inferred from homology"/>
<dbReference type="GO" id="GO:1990189">
    <property type="term" value="F:protein N-terminal-serine acetyltransferase activity"/>
    <property type="evidence" value="ECO:0007669"/>
    <property type="project" value="TreeGrafter"/>
</dbReference>
<dbReference type="EMBL" id="JROU02000313">
    <property type="protein sequence ID" value="OEH79679.1"/>
    <property type="molecule type" value="Genomic_DNA"/>
</dbReference>
<evidence type="ECO:0000256" key="1">
    <source>
        <dbReference type="ARBA" id="ARBA00022679"/>
    </source>
</evidence>
<dbReference type="Proteomes" id="UP000095192">
    <property type="component" value="Unassembled WGS sequence"/>
</dbReference>
<accession>A0A1D3D8A3</accession>
<dbReference type="Pfam" id="PF00583">
    <property type="entry name" value="Acetyltransf_1"/>
    <property type="match status" value="1"/>
</dbReference>
<dbReference type="FunFam" id="3.40.630.30:FF:000037">
    <property type="entry name" value="N-alpha-acetyltransferase daf-31-like"/>
    <property type="match status" value="1"/>
</dbReference>
<keyword evidence="1" id="KW-0808">Transferase</keyword>
<dbReference type="FunCoup" id="A0A1D3D8A3">
    <property type="interactions" value="172"/>
</dbReference>
<evidence type="ECO:0000256" key="2">
    <source>
        <dbReference type="ARBA" id="ARBA00023315"/>
    </source>
</evidence>
<dbReference type="VEuPathDB" id="ToxoDB:cyc_06863"/>
<evidence type="ECO:0000259" key="5">
    <source>
        <dbReference type="PROSITE" id="PS51186"/>
    </source>
</evidence>
<dbReference type="InParanoid" id="A0A1D3D8A3"/>
<reference evidence="6 7" key="1">
    <citation type="journal article" date="2016" name="BMC Genomics">
        <title>Comparative genomics reveals Cyclospora cayetanensis possesses coccidia-like metabolism and invasion components but unique surface antigens.</title>
        <authorList>
            <person name="Liu S."/>
            <person name="Wang L."/>
            <person name="Zheng H."/>
            <person name="Xu Z."/>
            <person name="Roellig D.M."/>
            <person name="Li N."/>
            <person name="Frace M.A."/>
            <person name="Tang K."/>
            <person name="Arrowood M.J."/>
            <person name="Moss D.M."/>
            <person name="Zhang L."/>
            <person name="Feng Y."/>
            <person name="Xiao L."/>
        </authorList>
    </citation>
    <scope>NUCLEOTIDE SEQUENCE [LARGE SCALE GENOMIC DNA]</scope>
    <source>
        <strain evidence="6 7">CHN_HEN01</strain>
    </source>
</reference>
<feature type="domain" description="N-acetyltransferase" evidence="5">
    <location>
        <begin position="1"/>
        <end position="156"/>
    </location>
</feature>
<dbReference type="PANTHER" id="PTHR23091:SF4">
    <property type="entry name" value="N-TERMINAL AMINO-ACID N(ALPHA)-ACETYLTRANSFERASE NATA"/>
    <property type="match status" value="1"/>
</dbReference>
<dbReference type="SUPFAM" id="SSF55729">
    <property type="entry name" value="Acyl-CoA N-acyltransferases (Nat)"/>
    <property type="match status" value="1"/>
</dbReference>
<dbReference type="VEuPathDB" id="ToxoDB:LOC34622934"/>
<keyword evidence="2" id="KW-0012">Acyltransferase</keyword>
<organism evidence="6 7">
    <name type="scientific">Cyclospora cayetanensis</name>
    <dbReference type="NCBI Taxonomy" id="88456"/>
    <lineage>
        <taxon>Eukaryota</taxon>
        <taxon>Sar</taxon>
        <taxon>Alveolata</taxon>
        <taxon>Apicomplexa</taxon>
        <taxon>Conoidasida</taxon>
        <taxon>Coccidia</taxon>
        <taxon>Eucoccidiorida</taxon>
        <taxon>Eimeriorina</taxon>
        <taxon>Eimeriidae</taxon>
        <taxon>Cyclospora</taxon>
    </lineage>
</organism>
<dbReference type="Gene3D" id="3.40.630.30">
    <property type="match status" value="1"/>
</dbReference>
<comment type="caution">
    <text evidence="6">The sequence shown here is derived from an EMBL/GenBank/DDBJ whole genome shotgun (WGS) entry which is preliminary data.</text>
</comment>
<dbReference type="AlphaFoldDB" id="A0A1D3D8A3"/>
<evidence type="ECO:0000313" key="6">
    <source>
        <dbReference type="EMBL" id="OEH79679.1"/>
    </source>
</evidence>
<protein>
    <submittedName>
        <fullName evidence="6">N-terminal acetyltransferase complex subunit</fullName>
    </submittedName>
</protein>
<feature type="region of interest" description="Disordered" evidence="4">
    <location>
        <begin position="158"/>
        <end position="229"/>
    </location>
</feature>